<proteinExistence type="predicted"/>
<gene>
    <name evidence="1" type="ORF">GJV85_00610</name>
</gene>
<name>A0A975AY04_9BACT</name>
<reference evidence="1" key="1">
    <citation type="submission" date="2019-11" db="EMBL/GenBank/DDBJ databases">
        <authorList>
            <person name="Kojima H."/>
        </authorList>
    </citation>
    <scope>NUCLEOTIDE SEQUENCE</scope>
    <source>
        <strain evidence="1">H1576</strain>
    </source>
</reference>
<evidence type="ECO:0000313" key="1">
    <source>
        <dbReference type="EMBL" id="QSZ40681.1"/>
    </source>
</evidence>
<evidence type="ECO:0000313" key="2">
    <source>
        <dbReference type="Proteomes" id="UP000671852"/>
    </source>
</evidence>
<sequence>MKNILLIILINALRLSAMETETLHSSASVYYENINFSNSLQKENGNVYGVGADLHYGVSELQVTYERGETNTIQPPLSDDLKTDKLFFKYGHKINEKLAINLHSISILNDNIAITDKGQGYGVGLEYSFSDAFSTSFTQYYSDYYDFDVYQSDIKLAYKVEIDKFHMKFSSITKYINIDESNANIFTKNAKENYLTSGLKFHSHYQSYHFGFGAYFGERIFAIMNDGLKVQHHSMRIDRTYVLGIGKNISDFVLRAQYIFQRAEELPLKNKNVYTKNTRFIVSHKF</sequence>
<reference evidence="1" key="2">
    <citation type="submission" date="2021-04" db="EMBL/GenBank/DDBJ databases">
        <title>Isolation and characterization of a novel species of the genus Sulfurimonas.</title>
        <authorList>
            <person name="Fukui M."/>
        </authorList>
    </citation>
    <scope>NUCLEOTIDE SEQUENCE</scope>
    <source>
        <strain evidence="1">H1576</strain>
    </source>
</reference>
<dbReference type="Proteomes" id="UP000671852">
    <property type="component" value="Chromosome"/>
</dbReference>
<accession>A0A975AY04</accession>
<dbReference type="AlphaFoldDB" id="A0A975AY04"/>
<dbReference type="KEGG" id="saqt:GJV85_00610"/>
<protein>
    <submittedName>
        <fullName evidence="1">Uncharacterized protein</fullName>
    </submittedName>
</protein>
<dbReference type="EMBL" id="CP046072">
    <property type="protein sequence ID" value="QSZ40681.1"/>
    <property type="molecule type" value="Genomic_DNA"/>
</dbReference>
<dbReference type="RefSeq" id="WP_207561959.1">
    <property type="nucleotide sequence ID" value="NZ_CP046072.1"/>
</dbReference>
<keyword evidence="2" id="KW-1185">Reference proteome</keyword>
<organism evidence="1 2">
    <name type="scientific">Sulfurimonas aquatica</name>
    <dbReference type="NCBI Taxonomy" id="2672570"/>
    <lineage>
        <taxon>Bacteria</taxon>
        <taxon>Pseudomonadati</taxon>
        <taxon>Campylobacterota</taxon>
        <taxon>Epsilonproteobacteria</taxon>
        <taxon>Campylobacterales</taxon>
        <taxon>Sulfurimonadaceae</taxon>
        <taxon>Sulfurimonas</taxon>
    </lineage>
</organism>